<proteinExistence type="predicted"/>
<accession>A0A5D4TI74</accession>
<dbReference type="AlphaFoldDB" id="A0A5D4TI74"/>
<evidence type="ECO:0000313" key="1">
    <source>
        <dbReference type="EMBL" id="TYS74508.1"/>
    </source>
</evidence>
<protein>
    <submittedName>
        <fullName evidence="1">Uncharacterized protein</fullName>
    </submittedName>
</protein>
<evidence type="ECO:0000313" key="2">
    <source>
        <dbReference type="Proteomes" id="UP000324517"/>
    </source>
</evidence>
<organism evidence="1 2">
    <name type="scientific">Sutcliffiella horikoshii</name>
    <dbReference type="NCBI Taxonomy" id="79883"/>
    <lineage>
        <taxon>Bacteria</taxon>
        <taxon>Bacillati</taxon>
        <taxon>Bacillota</taxon>
        <taxon>Bacilli</taxon>
        <taxon>Bacillales</taxon>
        <taxon>Bacillaceae</taxon>
        <taxon>Sutcliffiella</taxon>
    </lineage>
</organism>
<sequence length="89" mass="10289">MFVVGCTHNKGEVVGNVSEQGENITVKLIHNLVNERIKNKVLAKLLFEKGIITEDEFNEKFSAFEVEDRNKFVAEILNITEEQFKEYNK</sequence>
<dbReference type="EMBL" id="VTET01000001">
    <property type="protein sequence ID" value="TYS74508.1"/>
    <property type="molecule type" value="Genomic_DNA"/>
</dbReference>
<reference evidence="1 2" key="1">
    <citation type="submission" date="2019-08" db="EMBL/GenBank/DDBJ databases">
        <title>Bacillus genomes from the desert of Cuatro Cienegas, Coahuila.</title>
        <authorList>
            <person name="Olmedo-Alvarez G."/>
        </authorList>
    </citation>
    <scope>NUCLEOTIDE SEQUENCE [LARGE SCALE GENOMIC DNA]</scope>
    <source>
        <strain evidence="1 2">CH98b_3T</strain>
    </source>
</reference>
<dbReference type="Proteomes" id="UP000324517">
    <property type="component" value="Unassembled WGS sequence"/>
</dbReference>
<name>A0A5D4TI74_9BACI</name>
<dbReference type="RefSeq" id="WP_187442311.1">
    <property type="nucleotide sequence ID" value="NZ_VTET01000001.1"/>
</dbReference>
<gene>
    <name evidence="1" type="ORF">FZC75_02085</name>
</gene>
<comment type="caution">
    <text evidence="1">The sequence shown here is derived from an EMBL/GenBank/DDBJ whole genome shotgun (WGS) entry which is preliminary data.</text>
</comment>